<comment type="similarity">
    <text evidence="1 2">Belongs to the small heat shock protein (HSP20) family.</text>
</comment>
<keyword evidence="5" id="KW-1185">Reference proteome</keyword>
<evidence type="ECO:0000313" key="5">
    <source>
        <dbReference type="Proteomes" id="UP000267469"/>
    </source>
</evidence>
<gene>
    <name evidence="4" type="ORF">ED312_00285</name>
</gene>
<sequence length="142" mass="16710">MSLVKRNNDVWFPSIFDEFLKPDWLGGIQNYNTHVPAVNIQETEKDFILELVVPGKTKEDFNIEVDDKVLTISSEHKEEKKEDNDKYTRREFRHYAFRRSFNLPDSINEEDINAAYENGILKLTLPKREEALPKPKKVIEIS</sequence>
<dbReference type="EMBL" id="RJTM01000002">
    <property type="protein sequence ID" value="RNL95078.1"/>
    <property type="molecule type" value="Genomic_DNA"/>
</dbReference>
<dbReference type="OrthoDB" id="9814487at2"/>
<feature type="domain" description="SHSP" evidence="3">
    <location>
        <begin position="29"/>
        <end position="142"/>
    </location>
</feature>
<protein>
    <submittedName>
        <fullName evidence="4">Hsp20/alpha crystallin family protein</fullName>
    </submittedName>
</protein>
<proteinExistence type="inferred from homology"/>
<dbReference type="CDD" id="cd06464">
    <property type="entry name" value="ACD_sHsps-like"/>
    <property type="match status" value="1"/>
</dbReference>
<accession>A0A3N0F4I8</accession>
<evidence type="ECO:0000313" key="4">
    <source>
        <dbReference type="EMBL" id="RNL95078.1"/>
    </source>
</evidence>
<dbReference type="Proteomes" id="UP000267469">
    <property type="component" value="Unassembled WGS sequence"/>
</dbReference>
<dbReference type="InterPro" id="IPR008978">
    <property type="entry name" value="HSP20-like_chaperone"/>
</dbReference>
<organism evidence="4 5">
    <name type="scientific">Sinomicrobium pectinilyticum</name>
    <dbReference type="NCBI Taxonomy" id="1084421"/>
    <lineage>
        <taxon>Bacteria</taxon>
        <taxon>Pseudomonadati</taxon>
        <taxon>Bacteroidota</taxon>
        <taxon>Flavobacteriia</taxon>
        <taxon>Flavobacteriales</taxon>
        <taxon>Flavobacteriaceae</taxon>
        <taxon>Sinomicrobium</taxon>
    </lineage>
</organism>
<evidence type="ECO:0000259" key="3">
    <source>
        <dbReference type="PROSITE" id="PS01031"/>
    </source>
</evidence>
<dbReference type="Pfam" id="PF00011">
    <property type="entry name" value="HSP20"/>
    <property type="match status" value="1"/>
</dbReference>
<comment type="caution">
    <text evidence="4">The sequence shown here is derived from an EMBL/GenBank/DDBJ whole genome shotgun (WGS) entry which is preliminary data.</text>
</comment>
<dbReference type="PANTHER" id="PTHR11527">
    <property type="entry name" value="HEAT-SHOCK PROTEIN 20 FAMILY MEMBER"/>
    <property type="match status" value="1"/>
</dbReference>
<reference evidence="4 5" key="1">
    <citation type="submission" date="2018-10" db="EMBL/GenBank/DDBJ databases">
        <title>Sinomicrobium pectinilyticum sp. nov., a pectinase-producing bacterium isolated from alkaline and saline soil, and emended description of the genus Sinomicrobium.</title>
        <authorList>
            <person name="Cheng B."/>
            <person name="Li C."/>
            <person name="Lai Q."/>
            <person name="Du M."/>
            <person name="Shao Z."/>
            <person name="Xu P."/>
            <person name="Yang C."/>
        </authorList>
    </citation>
    <scope>NUCLEOTIDE SEQUENCE [LARGE SCALE GENOMIC DNA]</scope>
    <source>
        <strain evidence="4 5">5DNS001</strain>
    </source>
</reference>
<evidence type="ECO:0000256" key="1">
    <source>
        <dbReference type="PROSITE-ProRule" id="PRU00285"/>
    </source>
</evidence>
<dbReference type="PROSITE" id="PS01031">
    <property type="entry name" value="SHSP"/>
    <property type="match status" value="1"/>
</dbReference>
<dbReference type="AlphaFoldDB" id="A0A3N0F4I8"/>
<dbReference type="InterPro" id="IPR002068">
    <property type="entry name" value="A-crystallin/Hsp20_dom"/>
</dbReference>
<dbReference type="SUPFAM" id="SSF49764">
    <property type="entry name" value="HSP20-like chaperones"/>
    <property type="match status" value="1"/>
</dbReference>
<evidence type="ECO:0000256" key="2">
    <source>
        <dbReference type="RuleBase" id="RU003616"/>
    </source>
</evidence>
<dbReference type="InterPro" id="IPR031107">
    <property type="entry name" value="Small_HSP"/>
</dbReference>
<name>A0A3N0F4I8_SINP1</name>
<dbReference type="Gene3D" id="2.60.40.790">
    <property type="match status" value="1"/>
</dbReference>